<dbReference type="InterPro" id="IPR001128">
    <property type="entry name" value="Cyt_P450"/>
</dbReference>
<evidence type="ECO:0000313" key="15">
    <source>
        <dbReference type="Proteomes" id="UP000807469"/>
    </source>
</evidence>
<feature type="binding site" description="axial binding residue" evidence="13">
    <location>
        <position position="485"/>
    </location>
    <ligand>
        <name>heme</name>
        <dbReference type="ChEBI" id="CHEBI:30413"/>
    </ligand>
    <ligandPart>
        <name>Fe</name>
        <dbReference type="ChEBI" id="CHEBI:18248"/>
    </ligandPart>
</feature>
<dbReference type="PANTHER" id="PTHR24305:SF166">
    <property type="entry name" value="CYTOCHROME P450 12A4, MITOCHONDRIAL-RELATED"/>
    <property type="match status" value="1"/>
</dbReference>
<name>A0A9P5Z4B2_9AGAR</name>
<comment type="pathway">
    <text evidence="3">Secondary metabolite biosynthesis; terpenoid biosynthesis.</text>
</comment>
<dbReference type="GO" id="GO:0016705">
    <property type="term" value="F:oxidoreductase activity, acting on paired donors, with incorporation or reduction of molecular oxygen"/>
    <property type="evidence" value="ECO:0007669"/>
    <property type="project" value="InterPro"/>
</dbReference>
<dbReference type="SUPFAM" id="SSF48264">
    <property type="entry name" value="Cytochrome P450"/>
    <property type="match status" value="1"/>
</dbReference>
<keyword evidence="8" id="KW-1133">Transmembrane helix</keyword>
<dbReference type="PANTHER" id="PTHR24305">
    <property type="entry name" value="CYTOCHROME P450"/>
    <property type="match status" value="1"/>
</dbReference>
<evidence type="ECO:0000256" key="6">
    <source>
        <dbReference type="ARBA" id="ARBA00022692"/>
    </source>
</evidence>
<dbReference type="Gene3D" id="1.10.630.10">
    <property type="entry name" value="Cytochrome P450"/>
    <property type="match status" value="1"/>
</dbReference>
<dbReference type="InterPro" id="IPR036396">
    <property type="entry name" value="Cyt_P450_sf"/>
</dbReference>
<evidence type="ECO:0000256" key="8">
    <source>
        <dbReference type="ARBA" id="ARBA00022989"/>
    </source>
</evidence>
<comment type="cofactor">
    <cofactor evidence="1 13">
        <name>heme</name>
        <dbReference type="ChEBI" id="CHEBI:30413"/>
    </cofactor>
</comment>
<dbReference type="InterPro" id="IPR002403">
    <property type="entry name" value="Cyt_P450_E_grp-IV"/>
</dbReference>
<keyword evidence="15" id="KW-1185">Reference proteome</keyword>
<dbReference type="GO" id="GO:0005506">
    <property type="term" value="F:iron ion binding"/>
    <property type="evidence" value="ECO:0007669"/>
    <property type="project" value="InterPro"/>
</dbReference>
<keyword evidence="7 13" id="KW-0479">Metal-binding</keyword>
<keyword evidence="12" id="KW-0472">Membrane</keyword>
<dbReference type="EMBL" id="MU155187">
    <property type="protein sequence ID" value="KAF9480874.1"/>
    <property type="molecule type" value="Genomic_DNA"/>
</dbReference>
<dbReference type="GO" id="GO:0004497">
    <property type="term" value="F:monooxygenase activity"/>
    <property type="evidence" value="ECO:0007669"/>
    <property type="project" value="UniProtKB-KW"/>
</dbReference>
<dbReference type="OrthoDB" id="1470350at2759"/>
<dbReference type="CDD" id="cd11069">
    <property type="entry name" value="CYP_FUM15-like"/>
    <property type="match status" value="1"/>
</dbReference>
<evidence type="ECO:0000256" key="7">
    <source>
        <dbReference type="ARBA" id="ARBA00022723"/>
    </source>
</evidence>
<evidence type="ECO:0000256" key="2">
    <source>
        <dbReference type="ARBA" id="ARBA00004370"/>
    </source>
</evidence>
<keyword evidence="5 13" id="KW-0349">Heme</keyword>
<dbReference type="InterPro" id="IPR050121">
    <property type="entry name" value="Cytochrome_P450_monoxygenase"/>
</dbReference>
<evidence type="ECO:0000256" key="11">
    <source>
        <dbReference type="ARBA" id="ARBA00023033"/>
    </source>
</evidence>
<proteinExistence type="inferred from homology"/>
<dbReference type="PRINTS" id="PR00465">
    <property type="entry name" value="EP450IV"/>
</dbReference>
<evidence type="ECO:0000256" key="12">
    <source>
        <dbReference type="ARBA" id="ARBA00023136"/>
    </source>
</evidence>
<evidence type="ECO:0000256" key="5">
    <source>
        <dbReference type="ARBA" id="ARBA00022617"/>
    </source>
</evidence>
<protein>
    <submittedName>
        <fullName evidence="14">Cytochrome P450</fullName>
    </submittedName>
</protein>
<evidence type="ECO:0000256" key="13">
    <source>
        <dbReference type="PIRSR" id="PIRSR602403-1"/>
    </source>
</evidence>
<keyword evidence="10 13" id="KW-0408">Iron</keyword>
<gene>
    <name evidence="14" type="ORF">BDN70DRAFT_931360</name>
</gene>
<evidence type="ECO:0000256" key="1">
    <source>
        <dbReference type="ARBA" id="ARBA00001971"/>
    </source>
</evidence>
<dbReference type="Pfam" id="PF00067">
    <property type="entry name" value="p450"/>
    <property type="match status" value="1"/>
</dbReference>
<keyword evidence="9" id="KW-0560">Oxidoreductase</keyword>
<evidence type="ECO:0000313" key="14">
    <source>
        <dbReference type="EMBL" id="KAF9480874.1"/>
    </source>
</evidence>
<dbReference type="GO" id="GO:0016020">
    <property type="term" value="C:membrane"/>
    <property type="evidence" value="ECO:0007669"/>
    <property type="project" value="UniProtKB-SubCell"/>
</dbReference>
<comment type="caution">
    <text evidence="14">The sequence shown here is derived from an EMBL/GenBank/DDBJ whole genome shotgun (WGS) entry which is preliminary data.</text>
</comment>
<dbReference type="GO" id="GO:0020037">
    <property type="term" value="F:heme binding"/>
    <property type="evidence" value="ECO:0007669"/>
    <property type="project" value="InterPro"/>
</dbReference>
<keyword evidence="11" id="KW-0503">Monooxygenase</keyword>
<evidence type="ECO:0000256" key="10">
    <source>
        <dbReference type="ARBA" id="ARBA00023004"/>
    </source>
</evidence>
<comment type="similarity">
    <text evidence="4">Belongs to the cytochrome P450 family.</text>
</comment>
<evidence type="ECO:0000256" key="9">
    <source>
        <dbReference type="ARBA" id="ARBA00023002"/>
    </source>
</evidence>
<organism evidence="14 15">
    <name type="scientific">Pholiota conissans</name>
    <dbReference type="NCBI Taxonomy" id="109636"/>
    <lineage>
        <taxon>Eukaryota</taxon>
        <taxon>Fungi</taxon>
        <taxon>Dikarya</taxon>
        <taxon>Basidiomycota</taxon>
        <taxon>Agaricomycotina</taxon>
        <taxon>Agaricomycetes</taxon>
        <taxon>Agaricomycetidae</taxon>
        <taxon>Agaricales</taxon>
        <taxon>Agaricineae</taxon>
        <taxon>Strophariaceae</taxon>
        <taxon>Pholiota</taxon>
    </lineage>
</organism>
<evidence type="ECO:0000256" key="4">
    <source>
        <dbReference type="ARBA" id="ARBA00010617"/>
    </source>
</evidence>
<dbReference type="AlphaFoldDB" id="A0A9P5Z4B2"/>
<dbReference type="Proteomes" id="UP000807469">
    <property type="component" value="Unassembled WGS sequence"/>
</dbReference>
<sequence length="550" mass="61087">MISPSLVLWALQRLGLALGGSMVLFCVYQTLELLYAELTSPLRDLPGPPSENMFFGNFRELFSSDSSAVQQKWTEKYGKTIKYKGIMGITRLYTTDLKAVNHFLVNTQTYQKPAAAIYNLTRILGEGVLVVEGDAHKLQRKLLNPAFGPQQIRELTEIFVEKSIQLRDRWIEEILKQTGKESEGLPAKIDGLSWLSRTTLDVIGLAGFNYKFDSLTDSPEKNELSEAFAVMFRTSTSLNPIAALRGLFPALRFLPAPGDTESGLASKTMFSIGAQLLADSKASNATQNEKSSHARDILSILVHANSATDLSENQRLNDKDVLAQIPTFMVAGHETTSVAVTWALFALTQKRDIQDKLRDELSTISTDNPTMDELNSLPYLDAVVRETLRLHAPVPSSMRAAVKDDVVPLSEPYVDKHGKKHETVTIKKGQMIMIPIVPINKSKDLWGDDAWEFNPDRWQNLPEAVSAVPSVWGNMMTFIGGPRACIGYRFSIIEMKALIFTLVRAFDFDLAVPAKDIVKKSSIVNRPVLLTASGKNENQMPLLVRIANSD</sequence>
<comment type="subcellular location">
    <subcellularLocation>
        <location evidence="2">Membrane</location>
    </subcellularLocation>
</comment>
<reference evidence="14" key="1">
    <citation type="submission" date="2020-11" db="EMBL/GenBank/DDBJ databases">
        <authorList>
            <consortium name="DOE Joint Genome Institute"/>
            <person name="Ahrendt S."/>
            <person name="Riley R."/>
            <person name="Andreopoulos W."/>
            <person name="Labutti K."/>
            <person name="Pangilinan J."/>
            <person name="Ruiz-Duenas F.J."/>
            <person name="Barrasa J.M."/>
            <person name="Sanchez-Garcia M."/>
            <person name="Camarero S."/>
            <person name="Miyauchi S."/>
            <person name="Serrano A."/>
            <person name="Linde D."/>
            <person name="Babiker R."/>
            <person name="Drula E."/>
            <person name="Ayuso-Fernandez I."/>
            <person name="Pacheco R."/>
            <person name="Padilla G."/>
            <person name="Ferreira P."/>
            <person name="Barriuso J."/>
            <person name="Kellner H."/>
            <person name="Castanera R."/>
            <person name="Alfaro M."/>
            <person name="Ramirez L."/>
            <person name="Pisabarro A.G."/>
            <person name="Kuo A."/>
            <person name="Tritt A."/>
            <person name="Lipzen A."/>
            <person name="He G."/>
            <person name="Yan M."/>
            <person name="Ng V."/>
            <person name="Cullen D."/>
            <person name="Martin F."/>
            <person name="Rosso M.-N."/>
            <person name="Henrissat B."/>
            <person name="Hibbett D."/>
            <person name="Martinez A.T."/>
            <person name="Grigoriev I.V."/>
        </authorList>
    </citation>
    <scope>NUCLEOTIDE SEQUENCE</scope>
    <source>
        <strain evidence="14">CIRM-BRFM 674</strain>
    </source>
</reference>
<accession>A0A9P5Z4B2</accession>
<dbReference type="PRINTS" id="PR00385">
    <property type="entry name" value="P450"/>
</dbReference>
<evidence type="ECO:0000256" key="3">
    <source>
        <dbReference type="ARBA" id="ARBA00004721"/>
    </source>
</evidence>
<keyword evidence="6" id="KW-0812">Transmembrane</keyword>